<feature type="transmembrane region" description="Helical" evidence="5">
    <location>
        <begin position="409"/>
        <end position="431"/>
    </location>
</feature>
<evidence type="ECO:0000256" key="3">
    <source>
        <dbReference type="ARBA" id="ARBA00022989"/>
    </source>
</evidence>
<protein>
    <recommendedName>
        <fullName evidence="6">Major facilitator superfamily (MFS) profile domain-containing protein</fullName>
    </recommendedName>
</protein>
<feature type="transmembrane region" description="Helical" evidence="5">
    <location>
        <begin position="133"/>
        <end position="155"/>
    </location>
</feature>
<feature type="transmembrane region" description="Helical" evidence="5">
    <location>
        <begin position="479"/>
        <end position="500"/>
    </location>
</feature>
<dbReference type="InterPro" id="IPR005828">
    <property type="entry name" value="MFS_sugar_transport-like"/>
</dbReference>
<keyword evidence="3 5" id="KW-1133">Transmembrane helix</keyword>
<feature type="transmembrane region" description="Helical" evidence="5">
    <location>
        <begin position="167"/>
        <end position="189"/>
    </location>
</feature>
<dbReference type="GO" id="GO:0016020">
    <property type="term" value="C:membrane"/>
    <property type="evidence" value="ECO:0007669"/>
    <property type="project" value="UniProtKB-SubCell"/>
</dbReference>
<evidence type="ECO:0000256" key="2">
    <source>
        <dbReference type="ARBA" id="ARBA00022692"/>
    </source>
</evidence>
<dbReference type="PROSITE" id="PS50850">
    <property type="entry name" value="MFS"/>
    <property type="match status" value="1"/>
</dbReference>
<dbReference type="AlphaFoldDB" id="A0A1B6BX46"/>
<feature type="domain" description="Major facilitator superfamily (MFS) profile" evidence="6">
    <location>
        <begin position="36"/>
        <end position="534"/>
    </location>
</feature>
<evidence type="ECO:0000256" key="4">
    <source>
        <dbReference type="ARBA" id="ARBA00023136"/>
    </source>
</evidence>
<dbReference type="InterPro" id="IPR050549">
    <property type="entry name" value="MFS_Trehalose_Transporter"/>
</dbReference>
<dbReference type="GO" id="GO:0022857">
    <property type="term" value="F:transmembrane transporter activity"/>
    <property type="evidence" value="ECO:0007669"/>
    <property type="project" value="InterPro"/>
</dbReference>
<comment type="subcellular location">
    <subcellularLocation>
        <location evidence="1">Membrane</location>
        <topology evidence="1">Multi-pass membrane protein</topology>
    </subcellularLocation>
</comment>
<dbReference type="SUPFAM" id="SSF103473">
    <property type="entry name" value="MFS general substrate transporter"/>
    <property type="match status" value="1"/>
</dbReference>
<feature type="transmembrane region" description="Helical" evidence="5">
    <location>
        <begin position="506"/>
        <end position="530"/>
    </location>
</feature>
<feature type="transmembrane region" description="Helical" evidence="5">
    <location>
        <begin position="81"/>
        <end position="104"/>
    </location>
</feature>
<gene>
    <name evidence="7" type="ORF">g.8053</name>
</gene>
<feature type="transmembrane region" description="Helical" evidence="5">
    <location>
        <begin position="345"/>
        <end position="363"/>
    </location>
</feature>
<evidence type="ECO:0000313" key="7">
    <source>
        <dbReference type="EMBL" id="JAS05853.1"/>
    </source>
</evidence>
<evidence type="ECO:0000259" key="6">
    <source>
        <dbReference type="PROSITE" id="PS50850"/>
    </source>
</evidence>
<organism evidence="7">
    <name type="scientific">Clastoptera arizonana</name>
    <name type="common">Arizona spittle bug</name>
    <dbReference type="NCBI Taxonomy" id="38151"/>
    <lineage>
        <taxon>Eukaryota</taxon>
        <taxon>Metazoa</taxon>
        <taxon>Ecdysozoa</taxon>
        <taxon>Arthropoda</taxon>
        <taxon>Hexapoda</taxon>
        <taxon>Insecta</taxon>
        <taxon>Pterygota</taxon>
        <taxon>Neoptera</taxon>
        <taxon>Paraneoptera</taxon>
        <taxon>Hemiptera</taxon>
        <taxon>Auchenorrhyncha</taxon>
        <taxon>Cercopoidea</taxon>
        <taxon>Clastopteridae</taxon>
        <taxon>Clastoptera</taxon>
    </lineage>
</organism>
<dbReference type="InterPro" id="IPR036259">
    <property type="entry name" value="MFS_trans_sf"/>
</dbReference>
<accession>A0A1B6BX46</accession>
<dbReference type="PANTHER" id="PTHR48021:SF39">
    <property type="entry name" value="MAJOR FACILITATOR SUPERFAMILY (MFS) PROFILE DOMAIN-CONTAINING PROTEIN"/>
    <property type="match status" value="1"/>
</dbReference>
<keyword evidence="2 5" id="KW-0812">Transmembrane</keyword>
<feature type="transmembrane region" description="Helical" evidence="5">
    <location>
        <begin position="383"/>
        <end position="402"/>
    </location>
</feature>
<dbReference type="EMBL" id="GEDC01031445">
    <property type="protein sequence ID" value="JAS05853.1"/>
    <property type="molecule type" value="Transcribed_RNA"/>
</dbReference>
<dbReference type="Pfam" id="PF00083">
    <property type="entry name" value="Sugar_tr"/>
    <property type="match status" value="2"/>
</dbReference>
<feature type="transmembrane region" description="Helical" evidence="5">
    <location>
        <begin position="111"/>
        <end position="127"/>
    </location>
</feature>
<dbReference type="Gene3D" id="1.20.1250.20">
    <property type="entry name" value="MFS general substrate transporter like domains"/>
    <property type="match status" value="1"/>
</dbReference>
<dbReference type="InterPro" id="IPR005829">
    <property type="entry name" value="Sugar_transporter_CS"/>
</dbReference>
<dbReference type="PROSITE" id="PS00217">
    <property type="entry name" value="SUGAR_TRANSPORT_2"/>
    <property type="match status" value="1"/>
</dbReference>
<reference evidence="7" key="1">
    <citation type="submission" date="2015-12" db="EMBL/GenBank/DDBJ databases">
        <title>De novo transcriptome assembly of four potential Pierce s Disease insect vectors from Arizona vineyards.</title>
        <authorList>
            <person name="Tassone E.E."/>
        </authorList>
    </citation>
    <scope>NUCLEOTIDE SEQUENCE</scope>
</reference>
<sequence length="553" mass="61944">MADCNVKSSNGRLSKNADVEGVSKQEKISQFRKSLPQYLAAFAKSLLLLDLGMIIAFPTIVIPPLLNAKEGLHFTKTQASWFGSIVYFIQPLGSLFGAATLDFLGRRRSMLLLNVPFFICWASLYYADSVDLLFLISIIMGLGIGSIEASILTYVGEVSEPRLRGVLTSMAEIAEYMGFVFIFFIGTITDWRTCAAISSLIPIISAFAIWQIPDTPIWLLSRGRTDEALKALCWLRGWVKPEEVQIEFDEIVRYSHASKLLVKVPSTTNLENNSYKNPALSITEEEISEKYKEPKGEQLKTENECTKKVDFNIDSSNCDDPFDYEKLSFKDKLIDFFRPEMMRPMFMVCSFFFFTYGSGMLAIRPYTVPVFEQLGFSMDPYLATAVFTAIGLVGCVLCTVTVQCLGKRPLALISIAGCGISCLSLGAYAFYVEDYRANNHFAWIPMLMMIALTFFTGIGMDPLPWMYLSEVFPFRGRSLASGVAAGVSYIFGFIVTKTFLGLEVTLTLAGVFFLYGGCSVVGFIFFYFYLPETEGKTMEDIEESYKTKSKLVR</sequence>
<feature type="transmembrane region" description="Helical" evidence="5">
    <location>
        <begin position="195"/>
        <end position="212"/>
    </location>
</feature>
<evidence type="ECO:0000256" key="5">
    <source>
        <dbReference type="SAM" id="Phobius"/>
    </source>
</evidence>
<keyword evidence="4 5" id="KW-0472">Membrane</keyword>
<evidence type="ECO:0000256" key="1">
    <source>
        <dbReference type="ARBA" id="ARBA00004141"/>
    </source>
</evidence>
<proteinExistence type="predicted"/>
<name>A0A1B6BX46_9HEMI</name>
<dbReference type="InterPro" id="IPR020846">
    <property type="entry name" value="MFS_dom"/>
</dbReference>
<dbReference type="PANTHER" id="PTHR48021">
    <property type="match status" value="1"/>
</dbReference>
<feature type="transmembrane region" description="Helical" evidence="5">
    <location>
        <begin position="38"/>
        <end position="61"/>
    </location>
</feature>
<feature type="transmembrane region" description="Helical" evidence="5">
    <location>
        <begin position="443"/>
        <end position="467"/>
    </location>
</feature>